<evidence type="ECO:0000313" key="2">
    <source>
        <dbReference type="Proteomes" id="UP001057402"/>
    </source>
</evidence>
<proteinExistence type="predicted"/>
<reference evidence="2" key="1">
    <citation type="journal article" date="2023" name="Front. Plant Sci.">
        <title>Chromosomal-level genome assembly of Melastoma candidum provides insights into trichome evolution.</title>
        <authorList>
            <person name="Zhong Y."/>
            <person name="Wu W."/>
            <person name="Sun C."/>
            <person name="Zou P."/>
            <person name="Liu Y."/>
            <person name="Dai S."/>
            <person name="Zhou R."/>
        </authorList>
    </citation>
    <scope>NUCLEOTIDE SEQUENCE [LARGE SCALE GENOMIC DNA]</scope>
</reference>
<protein>
    <submittedName>
        <fullName evidence="1">Uncharacterized protein</fullName>
    </submittedName>
</protein>
<gene>
    <name evidence="1" type="ORF">MLD38_000409</name>
</gene>
<dbReference type="EMBL" id="CM042880">
    <property type="protein sequence ID" value="KAI4388033.1"/>
    <property type="molecule type" value="Genomic_DNA"/>
</dbReference>
<sequence length="284" mass="30782">MESPPGGEATEPSGLSSCPSFNSYSCNHLLARLHLHDHLLVKEYDCDDHDFEFAPVSGDVCDPGFAISPYQIVPGFPAFDRDLLLENGYGVDVCDSLGGGGGGGGGDLRSIRIPLKDLFMEEDRDSQSTEADEELEGIPEGSYCMWAARESGQSSPSWCKKSNSTGSRSSGRWRFLDLLRRSNSDRRESFVFLKPSLEAAKLAKEERNSRGGGKSKTTGAAAEGEQRKATSSGSRLEVFYTRNKVAVKGGGGGSRRKSYLPYRQDLVGFLANVNSLGRTFPPFG</sequence>
<organism evidence="1 2">
    <name type="scientific">Melastoma candidum</name>
    <dbReference type="NCBI Taxonomy" id="119954"/>
    <lineage>
        <taxon>Eukaryota</taxon>
        <taxon>Viridiplantae</taxon>
        <taxon>Streptophyta</taxon>
        <taxon>Embryophyta</taxon>
        <taxon>Tracheophyta</taxon>
        <taxon>Spermatophyta</taxon>
        <taxon>Magnoliopsida</taxon>
        <taxon>eudicotyledons</taxon>
        <taxon>Gunneridae</taxon>
        <taxon>Pentapetalae</taxon>
        <taxon>rosids</taxon>
        <taxon>malvids</taxon>
        <taxon>Myrtales</taxon>
        <taxon>Melastomataceae</taxon>
        <taxon>Melastomatoideae</taxon>
        <taxon>Melastomateae</taxon>
        <taxon>Melastoma</taxon>
    </lineage>
</organism>
<evidence type="ECO:0000313" key="1">
    <source>
        <dbReference type="EMBL" id="KAI4388033.1"/>
    </source>
</evidence>
<comment type="caution">
    <text evidence="1">The sequence shown here is derived from an EMBL/GenBank/DDBJ whole genome shotgun (WGS) entry which is preliminary data.</text>
</comment>
<accession>A0ACB9S9S1</accession>
<dbReference type="Proteomes" id="UP001057402">
    <property type="component" value="Chromosome 1"/>
</dbReference>
<keyword evidence="2" id="KW-1185">Reference proteome</keyword>
<name>A0ACB9S9S1_9MYRT</name>